<accession>A0A968GGD2</accession>
<reference evidence="1" key="1">
    <citation type="submission" date="2020-03" db="EMBL/GenBank/DDBJ databases">
        <title>Spirochaetal bacteria isolated from arthropods constitute a novel genus Entomospira genus novum within the order Spirochaetales.</title>
        <authorList>
            <person name="Grana-Miraglia L."/>
            <person name="Sikutova S."/>
            <person name="Fingerle V."/>
            <person name="Sing A."/>
            <person name="Castillo-Ramirez S."/>
            <person name="Margos G."/>
            <person name="Rudolf I."/>
        </authorList>
    </citation>
    <scope>NUCLEOTIDE SEQUENCE</scope>
    <source>
        <strain evidence="1">BR149</strain>
    </source>
</reference>
<dbReference type="Proteomes" id="UP000778951">
    <property type="component" value="Unassembled WGS sequence"/>
</dbReference>
<dbReference type="RefSeq" id="WP_167695655.1">
    <property type="nucleotide sequence ID" value="NZ_CP118181.1"/>
</dbReference>
<sequence>MSENEKKNNPINLKIEMKNCFGIGSLNHTFQFDDAHNVSLIYASNGVMKTSFTKTLYLYRDGKEKDITCLDSNENSTVTISGSKFERFMLTVLPPTAKNLKDLTQSIINTDEDLKGKNKPTHLTQNMIFHYLGKNIDKNQYTTDSAYKEYINNQVEKITLDYDNSLIMQLNDDMQQFFTNLISLDYNSGSILKYDFKIESIQKNNSTISIKEASEILSEGEFTILKMQELMRLNKYTEAVHPSYVIIDDIVDSFDYGSKHAVIEYLIYLAEKKRENTNQPLFYLILLTHNYDFYRSVYSRLGDDRCKGYRATRNNNAEIIITKANYFRNFFNGMILKKLKKSKEENEINKHLVAAIPFVRNLAEYQGDECSVSFFTKLLHIKKETKDITLSKLISQVLPDHNLSANNENKKALDVIYHVADSIISTEEMAFEQIIDKLVLAIAIRLKAEEFMISKLGDDSTDDIEENQTRELFKKYHKEFSDHQTLQKVLIITPEFIHINAFMYEPLIDTPIDVLVTLYKEVSNLK</sequence>
<dbReference type="EMBL" id="JAATLM010000001">
    <property type="protein sequence ID" value="NIZ69568.1"/>
    <property type="molecule type" value="Genomic_DNA"/>
</dbReference>
<organism evidence="1 2">
    <name type="scientific">Entomospira culicis</name>
    <dbReference type="NCBI Taxonomy" id="2719989"/>
    <lineage>
        <taxon>Bacteria</taxon>
        <taxon>Pseudomonadati</taxon>
        <taxon>Spirochaetota</taxon>
        <taxon>Spirochaetia</taxon>
        <taxon>Spirochaetales</taxon>
        <taxon>Spirochaetaceae</taxon>
        <taxon>Entomospira</taxon>
    </lineage>
</organism>
<evidence type="ECO:0000313" key="1">
    <source>
        <dbReference type="EMBL" id="NIZ69568.1"/>
    </source>
</evidence>
<name>A0A968GGD2_9SPIO</name>
<gene>
    <name evidence="1" type="ORF">HCT48_04975</name>
</gene>
<dbReference type="InterPro" id="IPR027417">
    <property type="entry name" value="P-loop_NTPase"/>
</dbReference>
<comment type="caution">
    <text evidence="1">The sequence shown here is derived from an EMBL/GenBank/DDBJ whole genome shotgun (WGS) entry which is preliminary data.</text>
</comment>
<protein>
    <recommendedName>
        <fullName evidence="3">Protein CR006 P-loop domain-containing protein</fullName>
    </recommendedName>
</protein>
<evidence type="ECO:0000313" key="2">
    <source>
        <dbReference type="Proteomes" id="UP000778951"/>
    </source>
</evidence>
<keyword evidence="2" id="KW-1185">Reference proteome</keyword>
<dbReference type="AlphaFoldDB" id="A0A968GGD2"/>
<dbReference type="SUPFAM" id="SSF52540">
    <property type="entry name" value="P-loop containing nucleoside triphosphate hydrolases"/>
    <property type="match status" value="1"/>
</dbReference>
<evidence type="ECO:0008006" key="3">
    <source>
        <dbReference type="Google" id="ProtNLM"/>
    </source>
</evidence>
<proteinExistence type="predicted"/>